<reference evidence="4" key="3">
    <citation type="submission" date="2006-01" db="EMBL/GenBank/DDBJ databases">
        <authorList>
            <person name="Buell R."/>
        </authorList>
    </citation>
    <scope>NUCLEOTIDE SEQUENCE</scope>
</reference>
<organism evidence="4">
    <name type="scientific">Oryza sativa subsp. japonica</name>
    <name type="common">Rice</name>
    <dbReference type="NCBI Taxonomy" id="39947"/>
    <lineage>
        <taxon>Eukaryota</taxon>
        <taxon>Viridiplantae</taxon>
        <taxon>Streptophyta</taxon>
        <taxon>Embryophyta</taxon>
        <taxon>Tracheophyta</taxon>
        <taxon>Spermatophyta</taxon>
        <taxon>Magnoliopsida</taxon>
        <taxon>Liliopsida</taxon>
        <taxon>Poales</taxon>
        <taxon>Poaceae</taxon>
        <taxon>BOP clade</taxon>
        <taxon>Oryzoideae</taxon>
        <taxon>Oryzeae</taxon>
        <taxon>Oryzinae</taxon>
        <taxon>Oryza</taxon>
        <taxon>Oryza sativa</taxon>
    </lineage>
</organism>
<dbReference type="InterPro" id="IPR004332">
    <property type="entry name" value="Transposase_MuDR"/>
</dbReference>
<feature type="domain" description="Transposase MuDR plant" evidence="2">
    <location>
        <begin position="221"/>
        <end position="273"/>
    </location>
</feature>
<feature type="region of interest" description="Disordered" evidence="1">
    <location>
        <begin position="460"/>
        <end position="486"/>
    </location>
</feature>
<reference evidence="4" key="1">
    <citation type="journal article" date="2005" name="BMC Biol.">
        <title>The sequence of rice chromosomes 11 and 12, rich in disease resistance genes and recent gene duplications.</title>
        <authorList>
            <consortium name="The rice chromosomes 11 and 12 sequencing consortia"/>
        </authorList>
    </citation>
    <scope>NUCLEOTIDE SEQUENCE [LARGE SCALE GENOMIC DNA]</scope>
</reference>
<feature type="region of interest" description="Disordered" evidence="1">
    <location>
        <begin position="126"/>
        <end position="151"/>
    </location>
</feature>
<feature type="compositionally biased region" description="Basic and acidic residues" evidence="1">
    <location>
        <begin position="570"/>
        <end position="579"/>
    </location>
</feature>
<gene>
    <name evidence="4" type="ordered locus">LOC_Os12g31729</name>
</gene>
<name>Q2QQA4_ORYSJ</name>
<feature type="region of interest" description="Disordered" evidence="1">
    <location>
        <begin position="167"/>
        <end position="186"/>
    </location>
</feature>
<evidence type="ECO:0000259" key="2">
    <source>
        <dbReference type="Pfam" id="PF03108"/>
    </source>
</evidence>
<feature type="domain" description="Transposase MuDR N-terminal" evidence="3">
    <location>
        <begin position="1"/>
        <end position="57"/>
    </location>
</feature>
<dbReference type="EMBL" id="DP000011">
    <property type="protein sequence ID" value="ABA98631.2"/>
    <property type="molecule type" value="Genomic_DNA"/>
</dbReference>
<evidence type="ECO:0000313" key="4">
    <source>
        <dbReference type="EMBL" id="ABA98631.2"/>
    </source>
</evidence>
<evidence type="ECO:0000256" key="1">
    <source>
        <dbReference type="SAM" id="MobiDB-lite"/>
    </source>
</evidence>
<reference evidence="4" key="2">
    <citation type="submission" date="2005-04" db="EMBL/GenBank/DDBJ databases">
        <authorList>
            <person name="Buell C.R."/>
            <person name="Wing R.A."/>
            <person name="McCombie W.A."/>
            <person name="Ouyang S."/>
        </authorList>
    </citation>
    <scope>NUCLEOTIDE SEQUENCE</scope>
</reference>
<proteinExistence type="predicted"/>
<sequence>MSSKVTFQIVHGEGNIRFGPDGVDLSDFVMTSKGIDRPAERTFESIYSWLLRGFRIDQEVYTMSVSVVVSRAIEGYFWELMPMDSTAAWRRYVEMAFERSWPLVIFVSVQEKDTNVSMQTEDVEVPSNAGDVVGPSMQNEKNQPREEQAMGMADEGERVGIIVDEMEREDSDNEQAEDDASSDEEGDVMATDWANEDFSGLVISEGDHVPWEYKENEVIEGARYAHKDEMKEAVKHWAVSLQREFRVVKSTNYVYEVRCMKEDCPWRVHAYKGKWNDYWKVSIVTEHKCYLQGVEKYHRNITSAFVASEMYSSVVGNIGFEPKSIIRHIENKFKYTISYAKAWRAKQKIIETRSNKECAAKSLFLIGCLHQCFCALSTCSMHRWNFYDRESAHCSDRDYFVAADAARDISADITAVQVRLNRGLHLTDVEQRATFDRMQEKMRAVMRVFSCRSAVDVVPPAGPVHPRPRAPTVGAGPRLSSSAPSFGAVRPTAPVSHGPRLHSSAFAGTTGASASSAGAFATSSGAFASSSSHGASIPRPHAGFAAGIFGTGASSSHAGRTGPTSQFYDDDLHGADHQDVLGSSQLGGAPEAHTQEQPEVTPVQAGRVGRAVPPDRLTYSQGHIRAQGRRDRVLFIHKVLEQLMLTTTHFRRFTCYRRLVDQLDFAIAVNDMLVGLTPRTATLSLVRRAPFSAMPELPCHHIYMADAGVQIAVFESIDLASWHPRNQCPKSSHLIELVGAQLPPDQMCPLSLHPSFHMDLTSANTANIRSGNLRYQVP</sequence>
<feature type="region of interest" description="Disordered" evidence="1">
    <location>
        <begin position="554"/>
        <end position="616"/>
    </location>
</feature>
<evidence type="ECO:0000259" key="3">
    <source>
        <dbReference type="Pfam" id="PF09322"/>
    </source>
</evidence>
<dbReference type="Pfam" id="PF03108">
    <property type="entry name" value="DBD_Tnp_Mut"/>
    <property type="match status" value="1"/>
</dbReference>
<protein>
    <submittedName>
        <fullName evidence="4">Transposable element protein, putative, MuDR</fullName>
    </submittedName>
</protein>
<dbReference type="Pfam" id="PF09322">
    <property type="entry name" value="DUF1979"/>
    <property type="match status" value="1"/>
</dbReference>
<dbReference type="AlphaFoldDB" id="Q2QQA4"/>
<dbReference type="InterPro" id="IPR015401">
    <property type="entry name" value="Transposase_MuDR_N"/>
</dbReference>
<accession>Q2QQA4</accession>